<feature type="region of interest" description="Disordered" evidence="1">
    <location>
        <begin position="339"/>
        <end position="371"/>
    </location>
</feature>
<gene>
    <name evidence="2" type="primary">bbsE</name>
    <name evidence="2" type="ORF">LOM8899_02307</name>
</gene>
<dbReference type="PANTHER" id="PTHR48228">
    <property type="entry name" value="SUCCINYL-COA--D-CITRAMALATE COA-TRANSFERASE"/>
    <property type="match status" value="1"/>
</dbReference>
<organism evidence="2 3">
    <name type="scientific">Flavimaricola marinus</name>
    <dbReference type="NCBI Taxonomy" id="1819565"/>
    <lineage>
        <taxon>Bacteria</taxon>
        <taxon>Pseudomonadati</taxon>
        <taxon>Pseudomonadota</taxon>
        <taxon>Alphaproteobacteria</taxon>
        <taxon>Rhodobacterales</taxon>
        <taxon>Paracoccaceae</taxon>
        <taxon>Flavimaricola</taxon>
    </lineage>
</organism>
<protein>
    <submittedName>
        <fullName evidence="2">Succinyl-CoA:(R)-benzylsuccinate CoA-transferase subunit BbsE</fullName>
        <ecNumber evidence="2">2.8.3.15</ecNumber>
    </submittedName>
</protein>
<dbReference type="OrthoDB" id="7208981at2"/>
<accession>A0A238LEX6</accession>
<dbReference type="InterPro" id="IPR050509">
    <property type="entry name" value="CoA-transferase_III"/>
</dbReference>
<proteinExistence type="predicted"/>
<reference evidence="3" key="1">
    <citation type="submission" date="2017-05" db="EMBL/GenBank/DDBJ databases">
        <authorList>
            <person name="Rodrigo-Torres L."/>
            <person name="Arahal R. D."/>
            <person name="Lucena T."/>
        </authorList>
    </citation>
    <scope>NUCLEOTIDE SEQUENCE [LARGE SCALE GENOMIC DNA]</scope>
    <source>
        <strain evidence="3">CECT 8899</strain>
    </source>
</reference>
<dbReference type="RefSeq" id="WP_093992364.1">
    <property type="nucleotide sequence ID" value="NZ_FXZK01000004.1"/>
</dbReference>
<keyword evidence="2" id="KW-0808">Transferase</keyword>
<dbReference type="SUPFAM" id="SSF89796">
    <property type="entry name" value="CoA-transferase family III (CaiB/BaiF)"/>
    <property type="match status" value="1"/>
</dbReference>
<dbReference type="EMBL" id="FXZK01000004">
    <property type="protein sequence ID" value="SMY08158.1"/>
    <property type="molecule type" value="Genomic_DNA"/>
</dbReference>
<evidence type="ECO:0000256" key="1">
    <source>
        <dbReference type="SAM" id="MobiDB-lite"/>
    </source>
</evidence>
<dbReference type="EC" id="2.8.3.15" evidence="2"/>
<evidence type="ECO:0000313" key="3">
    <source>
        <dbReference type="Proteomes" id="UP000201613"/>
    </source>
</evidence>
<keyword evidence="3" id="KW-1185">Reference proteome</keyword>
<dbReference type="Pfam" id="PF02515">
    <property type="entry name" value="CoA_transf_3"/>
    <property type="match status" value="1"/>
</dbReference>
<evidence type="ECO:0000313" key="2">
    <source>
        <dbReference type="EMBL" id="SMY08158.1"/>
    </source>
</evidence>
<dbReference type="InterPro" id="IPR044855">
    <property type="entry name" value="CoA-Trfase_III_dom3_sf"/>
</dbReference>
<name>A0A238LEX6_9RHOB</name>
<dbReference type="InterPro" id="IPR023606">
    <property type="entry name" value="CoA-Trfase_III_dom_1_sf"/>
</dbReference>
<dbReference type="AlphaFoldDB" id="A0A238LEX6"/>
<feature type="compositionally biased region" description="Basic and acidic residues" evidence="1">
    <location>
        <begin position="358"/>
        <end position="371"/>
    </location>
</feature>
<dbReference type="Proteomes" id="UP000201613">
    <property type="component" value="Unassembled WGS sequence"/>
</dbReference>
<dbReference type="InterPro" id="IPR003673">
    <property type="entry name" value="CoA-Trfase_fam_III"/>
</dbReference>
<sequence length="371" mass="40525">MKMDGYRILDLSLFLPGPMLTQVLADHGADVIKIEPPTGEPVRKVGYVEGGATTWFRNTHRGKRSVVLDLKSAEDHAVFMDLCRTADVIIEAFRPGVVDRLGVGPDAVMAVNPRAVYCSIAAFGQTGPEAKRPAHDLSIEALAGVVSLNLGRDGHPVNPHMPVADVAGSMTALAAILMALLRREKTGKGDVIDISMQDSTMAWLPNVVGPVFAEDRPPVIANERSFGGYAFFSVYETSDARHLTLGGVEPKFARNLLTDLGRPDLIDAATSPPGPTQEPAKAFLRETFVKEPLAHWIQWFEGRDVCFAPVLNLHEAWHSPQVAAREMLLTDAEGNRHIGTPIKYRDEPGQPDLSLPDLDEHGAEIRREARR</sequence>
<dbReference type="GO" id="GO:0033877">
    <property type="term" value="F:succinyl-CoA:(R)-benzylsuccinate CoA-transferase activity"/>
    <property type="evidence" value="ECO:0007669"/>
    <property type="project" value="UniProtKB-EC"/>
</dbReference>
<dbReference type="PANTHER" id="PTHR48228:SF5">
    <property type="entry name" value="ALPHA-METHYLACYL-COA RACEMASE"/>
    <property type="match status" value="1"/>
</dbReference>
<dbReference type="Gene3D" id="3.30.1540.10">
    <property type="entry name" value="formyl-coa transferase, domain 3"/>
    <property type="match status" value="1"/>
</dbReference>
<dbReference type="Gene3D" id="3.40.50.10540">
    <property type="entry name" value="Crotonobetainyl-coa:carnitine coa-transferase, domain 1"/>
    <property type="match status" value="1"/>
</dbReference>